<accession>A0A917KJZ6</accession>
<organism evidence="1 2">
    <name type="scientific">Alicyclobacillus cellulosilyticus</name>
    <dbReference type="NCBI Taxonomy" id="1003997"/>
    <lineage>
        <taxon>Bacteria</taxon>
        <taxon>Bacillati</taxon>
        <taxon>Bacillota</taxon>
        <taxon>Bacilli</taxon>
        <taxon>Bacillales</taxon>
        <taxon>Alicyclobacillaceae</taxon>
        <taxon>Alicyclobacillus</taxon>
    </lineage>
</organism>
<dbReference type="Proteomes" id="UP000637695">
    <property type="component" value="Unassembled WGS sequence"/>
</dbReference>
<dbReference type="PANTHER" id="PTHR36848">
    <property type="entry name" value="DNA-BINDING PROTEIN (PUTATIVE SECRETED PROTEIN)-RELATED"/>
    <property type="match status" value="1"/>
</dbReference>
<dbReference type="RefSeq" id="WP_188883477.1">
    <property type="nucleotide sequence ID" value="NZ_BMOY01000069.1"/>
</dbReference>
<evidence type="ECO:0008006" key="3">
    <source>
        <dbReference type="Google" id="ProtNLM"/>
    </source>
</evidence>
<dbReference type="NCBIfam" id="NF045579">
    <property type="entry name" value="rhamnoside_JR"/>
    <property type="match status" value="1"/>
</dbReference>
<evidence type="ECO:0000313" key="2">
    <source>
        <dbReference type="Proteomes" id="UP000637695"/>
    </source>
</evidence>
<comment type="caution">
    <text evidence="1">The sequence shown here is derived from an EMBL/GenBank/DDBJ whole genome shotgun (WGS) entry which is preliminary data.</text>
</comment>
<evidence type="ECO:0000313" key="1">
    <source>
        <dbReference type="EMBL" id="GGJ14288.1"/>
    </source>
</evidence>
<keyword evidence="2" id="KW-1185">Reference proteome</keyword>
<dbReference type="Gene3D" id="2.60.120.260">
    <property type="entry name" value="Galactose-binding domain-like"/>
    <property type="match status" value="2"/>
</dbReference>
<dbReference type="SUPFAM" id="SSF49785">
    <property type="entry name" value="Galactose-binding domain-like"/>
    <property type="match status" value="2"/>
</dbReference>
<reference evidence="1" key="2">
    <citation type="submission" date="2020-09" db="EMBL/GenBank/DDBJ databases">
        <authorList>
            <person name="Sun Q."/>
            <person name="Ohkuma M."/>
        </authorList>
    </citation>
    <scope>NUCLEOTIDE SEQUENCE</scope>
    <source>
        <strain evidence="1">JCM 18487</strain>
    </source>
</reference>
<dbReference type="EMBL" id="BMOY01000069">
    <property type="protein sequence ID" value="GGJ14288.1"/>
    <property type="molecule type" value="Genomic_DNA"/>
</dbReference>
<dbReference type="GO" id="GO:0004553">
    <property type="term" value="F:hydrolase activity, hydrolyzing O-glycosyl compounds"/>
    <property type="evidence" value="ECO:0007669"/>
    <property type="project" value="InterPro"/>
</dbReference>
<dbReference type="AlphaFoldDB" id="A0A917KJZ6"/>
<gene>
    <name evidence="1" type="ORF">GCM10010885_24480</name>
</gene>
<name>A0A917KJZ6_9BACL</name>
<dbReference type="PANTHER" id="PTHR36848:SF2">
    <property type="entry name" value="SECRETED PROTEIN"/>
    <property type="match status" value="1"/>
</dbReference>
<dbReference type="GO" id="GO:0005975">
    <property type="term" value="P:carbohydrate metabolic process"/>
    <property type="evidence" value="ECO:0007669"/>
    <property type="project" value="InterPro"/>
</dbReference>
<reference evidence="1" key="1">
    <citation type="journal article" date="2014" name="Int. J. Syst. Evol. Microbiol.">
        <title>Complete genome sequence of Corynebacterium casei LMG S-19264T (=DSM 44701T), isolated from a smear-ripened cheese.</title>
        <authorList>
            <consortium name="US DOE Joint Genome Institute (JGI-PGF)"/>
            <person name="Walter F."/>
            <person name="Albersmeier A."/>
            <person name="Kalinowski J."/>
            <person name="Ruckert C."/>
        </authorList>
    </citation>
    <scope>NUCLEOTIDE SEQUENCE</scope>
    <source>
        <strain evidence="1">JCM 18487</strain>
    </source>
</reference>
<dbReference type="InterPro" id="IPR053161">
    <property type="entry name" value="Ulvan_degrading_GH"/>
</dbReference>
<proteinExistence type="predicted"/>
<dbReference type="InterPro" id="IPR008979">
    <property type="entry name" value="Galactose-bd-like_sf"/>
</dbReference>
<protein>
    <recommendedName>
        <fullName evidence="3">Glycosyl hydrolase family 2</fullName>
    </recommendedName>
</protein>
<sequence>MPSPSDVVQTSERVAMTSVNGAEFCGDAMAIPFDGPWTVVPADSSLDKEWGVGSEQVRLRIPVARFRSQYDDHWETIRFCNREEEAGHCGRYLTNWQARWITRRASWHCDSAEPVLFFRKKFTIDRPFQEARLCITAVNRFELYVNGHLVAIERGWDDPKLIDLTDHLVLGENTLAVKVMNDTPASGINLLAVERFDPSWLTSLLCHLRIWGEDMPWDIVSDASWVVTNREDEDWMAPDHPAERLAVRVDPKEHEGFWLATPGWVYAWERGRPPLLPWGHLPLFGEYVRFPVRLTYEVTLPPGTEAVFRPDIQGEWSACIEGVPVTDVLLQQGVVHLTPRSHPANFTIDVMAEDFACGVRAPIEITVAEREAELKPWDRWGLHWFSGRVIYRNAFWLQDADGVADSVERREGGKRRVELDLGTVKHHAEVWVNGKLVRVLLWPPYRVDISHAVRPGRNEVCIIVSNLIANRMRYGILDEGRALGWNRYWMEDNIDRDKHNLESGLLGPVLIRIV</sequence>